<feature type="compositionally biased region" description="Basic and acidic residues" evidence="1">
    <location>
        <begin position="470"/>
        <end position="498"/>
    </location>
</feature>
<organism evidence="2 3">
    <name type="scientific">Chlamydomonas schloesseri</name>
    <dbReference type="NCBI Taxonomy" id="2026947"/>
    <lineage>
        <taxon>Eukaryota</taxon>
        <taxon>Viridiplantae</taxon>
        <taxon>Chlorophyta</taxon>
        <taxon>core chlorophytes</taxon>
        <taxon>Chlorophyceae</taxon>
        <taxon>CS clade</taxon>
        <taxon>Chlamydomonadales</taxon>
        <taxon>Chlamydomonadaceae</taxon>
        <taxon>Chlamydomonas</taxon>
    </lineage>
</organism>
<dbReference type="OrthoDB" id="544340at2759"/>
<feature type="compositionally biased region" description="Gly residues" evidence="1">
    <location>
        <begin position="544"/>
        <end position="555"/>
    </location>
</feature>
<feature type="compositionally biased region" description="Acidic residues" evidence="1">
    <location>
        <begin position="518"/>
        <end position="537"/>
    </location>
</feature>
<gene>
    <name evidence="2" type="ORF">HYH02_015097</name>
</gene>
<comment type="caution">
    <text evidence="2">The sequence shown here is derived from an EMBL/GenBank/DDBJ whole genome shotgun (WGS) entry which is preliminary data.</text>
</comment>
<sequence>MQNVMPWQQHKKGWAPEYEKHVNDLEALVRVQSRPGVRWMTVFAMSGMDEEGAQLLMNTLTSYVRFGSGSGSEPGSGSGGPGAAAAAGDGGGGGGGGSYLVAATSTASLAGCRRLRLPCWNATGVVAAGMAPAACTHIGDKRYCPALLRFLQREGAHGAYRSNGYFLGCWVKVLVVQAVLRALPPPPDTNTDPRGAVEWRRGGGPGLQGVFLSDHDVVYLKRIPDSLDAFFFGPSPGSGSDPGSAAAAAPPPPYDVTAMGEGGGINSGVLAARNTPAVHAMYDAWARLITSRDGDQEQHAGMRGKSWVACAGRGDCPGAGPTVAALARHNTPWAGNGICLPLDRSNASHWVGWPGGGGGGGEVRDHCGVRERLYVHLICLSGGAEKVHAARALGLWLLDGDDPRRTNESAVAAAGLPCAPPADVAQLYVLPLQPPANETAAAAAAAAASKTAAAAAANETAMETAVEGGKGQRGEGDVREGEQEAGKELETGRGKGGEEEGGQEEGGGRGGDHHDQAEAEGEGEGEAEGEREEEAEGTSEAGGRAVGAGEGQGGQDGDEGARRHSNAEGSAGEEGEEKAGEKEEEADVAAGGKGAAAAEEEEVAADAAEDAAEE</sequence>
<feature type="compositionally biased region" description="Acidic residues" evidence="1">
    <location>
        <begin position="571"/>
        <end position="587"/>
    </location>
</feature>
<feature type="compositionally biased region" description="Acidic residues" evidence="1">
    <location>
        <begin position="598"/>
        <end position="614"/>
    </location>
</feature>
<evidence type="ECO:0000313" key="3">
    <source>
        <dbReference type="Proteomes" id="UP000613740"/>
    </source>
</evidence>
<accession>A0A835SD25</accession>
<dbReference type="AlphaFoldDB" id="A0A835SD25"/>
<dbReference type="Proteomes" id="UP000613740">
    <property type="component" value="Unassembled WGS sequence"/>
</dbReference>
<keyword evidence="3" id="KW-1185">Reference proteome</keyword>
<reference evidence="2" key="1">
    <citation type="journal article" date="2020" name="bioRxiv">
        <title>Comparative genomics of Chlamydomonas.</title>
        <authorList>
            <person name="Craig R.J."/>
            <person name="Hasan A.R."/>
            <person name="Ness R.W."/>
            <person name="Keightley P.D."/>
        </authorList>
    </citation>
    <scope>NUCLEOTIDE SEQUENCE</scope>
    <source>
        <strain evidence="2">CCAP 11/173</strain>
    </source>
</reference>
<name>A0A835SD25_9CHLO</name>
<evidence type="ECO:0000313" key="2">
    <source>
        <dbReference type="EMBL" id="KAG2425048.1"/>
    </source>
</evidence>
<feature type="compositionally biased region" description="Basic and acidic residues" evidence="1">
    <location>
        <begin position="506"/>
        <end position="517"/>
    </location>
</feature>
<proteinExistence type="predicted"/>
<protein>
    <submittedName>
        <fullName evidence="2">Uncharacterized protein</fullName>
    </submittedName>
</protein>
<feature type="region of interest" description="Disordered" evidence="1">
    <location>
        <begin position="459"/>
        <end position="614"/>
    </location>
</feature>
<evidence type="ECO:0000256" key="1">
    <source>
        <dbReference type="SAM" id="MobiDB-lite"/>
    </source>
</evidence>
<dbReference type="EMBL" id="JAEHOD010000119">
    <property type="protein sequence ID" value="KAG2425048.1"/>
    <property type="molecule type" value="Genomic_DNA"/>
</dbReference>